<organism evidence="1 2">
    <name type="scientific">Dichelobacter nodosus (strain VCS1703A)</name>
    <dbReference type="NCBI Taxonomy" id="246195"/>
    <lineage>
        <taxon>Bacteria</taxon>
        <taxon>Pseudomonadati</taxon>
        <taxon>Pseudomonadota</taxon>
        <taxon>Gammaproteobacteria</taxon>
        <taxon>Cardiobacteriales</taxon>
        <taxon>Cardiobacteriaceae</taxon>
        <taxon>Dichelobacter</taxon>
    </lineage>
</organism>
<reference evidence="1 2" key="1">
    <citation type="journal article" date="2007" name="Nat. Biotechnol.">
        <title>Genome sequence and identification of candidate vaccine antigens from the animal pathogen Dichelobacter nodosus.</title>
        <authorList>
            <person name="Myers G.S."/>
            <person name="Parker D."/>
            <person name="Al-Hasani K."/>
            <person name="Kennan R.M."/>
            <person name="Seemann T."/>
            <person name="Ren Q."/>
            <person name="Badger J.H."/>
            <person name="Selengut J.D."/>
            <person name="Deboy R.T."/>
            <person name="Tettelin H."/>
            <person name="Boyce J.D."/>
            <person name="McCarl V.P."/>
            <person name="Han X."/>
            <person name="Nelson W.C."/>
            <person name="Madupu R."/>
            <person name="Mohamoud Y."/>
            <person name="Holley T."/>
            <person name="Fedorova N."/>
            <person name="Khouri H."/>
            <person name="Bottomley S.P."/>
            <person name="Whittington R.J."/>
            <person name="Adler B."/>
            <person name="Songer J.G."/>
            <person name="Rood J.I."/>
            <person name="Paulsen I.T."/>
        </authorList>
    </citation>
    <scope>NUCLEOTIDE SEQUENCE [LARGE SCALE GENOMIC DNA]</scope>
    <source>
        <strain evidence="1 2">VCS1703A</strain>
    </source>
</reference>
<sequence>MIISNCFTVNNSAAVNVTHCANHQAKPVPAMHCVQVRHHSSATIARCHHYHVTSFYRLSSCVHDKAQYAAPVKRCQPVLLSFYRLLSNCATDTTPSSVSLKNCIAALIMSPLSFKNCTAARTGTMIFLHHCTAPAVISSHIKNCQMARYQKAVRPPCLFFPVPLPPPPPPGEARDFCRLPPPSSQLPLHFWQQPLSSDATALPLPFACFDKPIYSFIVPDLKTYIMHNTITATFDNEPLHLLSLRLQTDINAYCWQANFDISVDDFARLNIDKRKKGDEAVVSIFINGERFDVLAEDYSDNRRFIGNTYTITGRSITAKLGADYAAGKHQIYQEARYARQIADEQLYLLPYKIAAWECIDWLIPSNHYAVNGQTPIAVIADIAAAAGAFVNSHTYLPELSIKPVWQKAAWETVSPKHTVPASLIYSISGRRTIKVRANAVRVVGSGISARGFLVYREASNQIPEAAVLNHVLYTEEAVARAAGIHALSETGIHKTETVTLPVADKYQLPRAELGDVWAFNENGEQFQGVVKSVTLTVSLENDAPVVTQTLDVDRYLDF</sequence>
<keyword evidence="2" id="KW-1185">Reference proteome</keyword>
<evidence type="ECO:0000313" key="2">
    <source>
        <dbReference type="Proteomes" id="UP000000248"/>
    </source>
</evidence>
<dbReference type="KEGG" id="dno:DNO_0760"/>
<evidence type="ECO:0000313" key="1">
    <source>
        <dbReference type="EMBL" id="ABQ13356.1"/>
    </source>
</evidence>
<dbReference type="HOGENOM" id="CLU_488118_0_0_6"/>
<dbReference type="EMBL" id="CP000513">
    <property type="protein sequence ID" value="ABQ13356.1"/>
    <property type="molecule type" value="Genomic_DNA"/>
</dbReference>
<dbReference type="AlphaFoldDB" id="A5EUY0"/>
<dbReference type="eggNOG" id="ENOG502Z7PU">
    <property type="taxonomic scope" value="Bacteria"/>
</dbReference>
<dbReference type="Proteomes" id="UP000000248">
    <property type="component" value="Chromosome"/>
</dbReference>
<name>A5EUY0_DICNV</name>
<gene>
    <name evidence="1" type="ordered locus">DNO_0760</name>
</gene>
<accession>A5EUY0</accession>
<protein>
    <submittedName>
        <fullName evidence="1">Uncharacterized protein</fullName>
    </submittedName>
</protein>
<proteinExistence type="predicted"/>
<dbReference type="STRING" id="246195.DNO_0760"/>